<organism evidence="2 3">
    <name type="scientific">Liparis tanakae</name>
    <name type="common">Tanaka's snailfish</name>
    <dbReference type="NCBI Taxonomy" id="230148"/>
    <lineage>
        <taxon>Eukaryota</taxon>
        <taxon>Metazoa</taxon>
        <taxon>Chordata</taxon>
        <taxon>Craniata</taxon>
        <taxon>Vertebrata</taxon>
        <taxon>Euteleostomi</taxon>
        <taxon>Actinopterygii</taxon>
        <taxon>Neopterygii</taxon>
        <taxon>Teleostei</taxon>
        <taxon>Neoteleostei</taxon>
        <taxon>Acanthomorphata</taxon>
        <taxon>Eupercaria</taxon>
        <taxon>Perciformes</taxon>
        <taxon>Cottioidei</taxon>
        <taxon>Cottales</taxon>
        <taxon>Liparidae</taxon>
        <taxon>Liparis</taxon>
    </lineage>
</organism>
<evidence type="ECO:0000256" key="1">
    <source>
        <dbReference type="SAM" id="MobiDB-lite"/>
    </source>
</evidence>
<keyword evidence="3" id="KW-1185">Reference proteome</keyword>
<accession>A0A4Z2EE31</accession>
<sequence length="44" mass="4259">MPSTANATWLVGGDSGLNSTDGRTGPGSGSGSSLHLIIAMLASL</sequence>
<name>A0A4Z2EE31_9TELE</name>
<dbReference type="Proteomes" id="UP000314294">
    <property type="component" value="Unassembled WGS sequence"/>
</dbReference>
<evidence type="ECO:0000313" key="2">
    <source>
        <dbReference type="EMBL" id="TNN26983.1"/>
    </source>
</evidence>
<comment type="caution">
    <text evidence="2">The sequence shown here is derived from an EMBL/GenBank/DDBJ whole genome shotgun (WGS) entry which is preliminary data.</text>
</comment>
<dbReference type="AlphaFoldDB" id="A0A4Z2EE31"/>
<feature type="region of interest" description="Disordered" evidence="1">
    <location>
        <begin position="1"/>
        <end position="32"/>
    </location>
</feature>
<proteinExistence type="predicted"/>
<dbReference type="EMBL" id="SRLO01009110">
    <property type="protein sequence ID" value="TNN26983.1"/>
    <property type="molecule type" value="Genomic_DNA"/>
</dbReference>
<reference evidence="2 3" key="1">
    <citation type="submission" date="2019-03" db="EMBL/GenBank/DDBJ databases">
        <title>First draft genome of Liparis tanakae, snailfish: a comprehensive survey of snailfish specific genes.</title>
        <authorList>
            <person name="Kim W."/>
            <person name="Song I."/>
            <person name="Jeong J.-H."/>
            <person name="Kim D."/>
            <person name="Kim S."/>
            <person name="Ryu S."/>
            <person name="Song J.Y."/>
            <person name="Lee S.K."/>
        </authorList>
    </citation>
    <scope>NUCLEOTIDE SEQUENCE [LARGE SCALE GENOMIC DNA]</scope>
    <source>
        <tissue evidence="2">Muscle</tissue>
    </source>
</reference>
<protein>
    <submittedName>
        <fullName evidence="2">Uncharacterized protein</fullName>
    </submittedName>
</protein>
<evidence type="ECO:0000313" key="3">
    <source>
        <dbReference type="Proteomes" id="UP000314294"/>
    </source>
</evidence>
<gene>
    <name evidence="2" type="ORF">EYF80_062874</name>
</gene>